<feature type="non-terminal residue" evidence="1">
    <location>
        <position position="1"/>
    </location>
</feature>
<organism evidence="1 2">
    <name type="scientific">Thraustotheca clavata</name>
    <dbReference type="NCBI Taxonomy" id="74557"/>
    <lineage>
        <taxon>Eukaryota</taxon>
        <taxon>Sar</taxon>
        <taxon>Stramenopiles</taxon>
        <taxon>Oomycota</taxon>
        <taxon>Saprolegniomycetes</taxon>
        <taxon>Saprolegniales</taxon>
        <taxon>Achlyaceae</taxon>
        <taxon>Thraustotheca</taxon>
    </lineage>
</organism>
<dbReference type="STRING" id="74557.A0A1V9Z2Z1"/>
<dbReference type="AlphaFoldDB" id="A0A1V9Z2Z1"/>
<evidence type="ECO:0000313" key="1">
    <source>
        <dbReference type="EMBL" id="OQR92378.1"/>
    </source>
</evidence>
<keyword evidence="2" id="KW-1185">Reference proteome</keyword>
<evidence type="ECO:0000313" key="2">
    <source>
        <dbReference type="Proteomes" id="UP000243217"/>
    </source>
</evidence>
<comment type="caution">
    <text evidence="1">The sequence shown here is derived from an EMBL/GenBank/DDBJ whole genome shotgun (WGS) entry which is preliminary data.</text>
</comment>
<accession>A0A1V9Z2Z1</accession>
<gene>
    <name evidence="1" type="ORF">THRCLA_08718</name>
</gene>
<dbReference type="EMBL" id="JNBS01002331">
    <property type="protein sequence ID" value="OQR92378.1"/>
    <property type="molecule type" value="Genomic_DNA"/>
</dbReference>
<sequence>AYSSHYEDLKRRIWFPEEKGYLLRASLIGLYVGIKDLWMDTAKLRFSLSILPQPTSDRSVRCRIQFFGNVVVRLHGVKLKGEKGTRVPNSRWTSVYLTTECIGDIMLIYKPQENQWMYRSDLCKGIEFHKMHLKVKGGMDLPDGVFKMLLTEVANTLVQDTILSYFPPELGQLFVNRQSKLEVQGELHVDGPSIKDVIDATIEPVKEVNGVESCKMPLEHFDEICSLLGLTRPQLNLLSALRGFILCPAPHSLQSIEAIATYFRTYYLSPMDIDDVEPILKEWCATWQHLVELLYLQRKIDPRGISVELFNFQDCIMKTRREVMEKHVPCRLQLNHLDCQVELSDILKSIAAVFTRYMTAAKLANKKSNQETTIYGIRIGRKSFSSSLESTALTQTMTKEVEIQIADMNVLCHRLQTFLATCAIHSIECDMDGRMVGTERNSARDAQIKVNLPNLHVTGKGPIDFIHPHTVLYSLGQVAIETSKVAGGVDITLKSHNGDPFFHVNLLDIEATCDLDLKLLPPSLDVLRIVSTKWCQNDVQMAFHEALQGHLHIGSTDVNTHLESLLRAFFALVQSQFRSVGLWPDKVIEYVLKYCSSDEFLVAWSLHLGIIPQGRVRITAIEDHPQPFLYFDHLQIVPLLLDMEEMVRFWIATNMDSNELVK</sequence>
<dbReference type="OrthoDB" id="77309at2759"/>
<protein>
    <submittedName>
        <fullName evidence="1">Uncharacterized protein</fullName>
    </submittedName>
</protein>
<proteinExistence type="predicted"/>
<dbReference type="Proteomes" id="UP000243217">
    <property type="component" value="Unassembled WGS sequence"/>
</dbReference>
<name>A0A1V9Z2Z1_9STRA</name>
<reference evidence="1 2" key="1">
    <citation type="journal article" date="2014" name="Genome Biol. Evol.">
        <title>The secreted proteins of Achlya hypogyna and Thraustotheca clavata identify the ancestral oomycete secretome and reveal gene acquisitions by horizontal gene transfer.</title>
        <authorList>
            <person name="Misner I."/>
            <person name="Blouin N."/>
            <person name="Leonard G."/>
            <person name="Richards T.A."/>
            <person name="Lane C.E."/>
        </authorList>
    </citation>
    <scope>NUCLEOTIDE SEQUENCE [LARGE SCALE GENOMIC DNA]</scope>
    <source>
        <strain evidence="1 2">ATCC 34112</strain>
    </source>
</reference>